<gene>
    <name evidence="1" type="ORF">IQ247_30840</name>
</gene>
<dbReference type="AlphaFoldDB" id="A0A8J7FGC7"/>
<dbReference type="SUPFAM" id="SSF52733">
    <property type="entry name" value="Nicotinate mononucleotide:5,6-dimethylbenzimidazole phosphoribosyltransferase (CobT)"/>
    <property type="match status" value="1"/>
</dbReference>
<evidence type="ECO:0000313" key="2">
    <source>
        <dbReference type="Proteomes" id="UP000620559"/>
    </source>
</evidence>
<dbReference type="InterPro" id="IPR002805">
    <property type="entry name" value="Nict_dMeBzImd_PRibTrfase_arc"/>
</dbReference>
<dbReference type="Gene3D" id="3.40.50.10210">
    <property type="match status" value="1"/>
</dbReference>
<accession>A0A8J7FGC7</accession>
<dbReference type="GO" id="GO:0008939">
    <property type="term" value="F:nicotinate-nucleotide-dimethylbenzimidazole phosphoribosyltransferase activity"/>
    <property type="evidence" value="ECO:0007669"/>
    <property type="project" value="InterPro"/>
</dbReference>
<dbReference type="PANTHER" id="PTHR38811:SF1">
    <property type="entry name" value="UPF0284 PROTEIN SLL1500"/>
    <property type="match status" value="1"/>
</dbReference>
<proteinExistence type="predicted"/>
<feature type="non-terminal residue" evidence="1">
    <location>
        <position position="1"/>
    </location>
</feature>
<name>A0A8J7FGC7_9CYAN</name>
<evidence type="ECO:0000313" key="1">
    <source>
        <dbReference type="EMBL" id="MBE9216999.1"/>
    </source>
</evidence>
<keyword evidence="2" id="KW-1185">Reference proteome</keyword>
<comment type="caution">
    <text evidence="1">The sequence shown here is derived from an EMBL/GenBank/DDBJ whole genome shotgun (WGS) entry which is preliminary data.</text>
</comment>
<dbReference type="EMBL" id="JADEWL010000235">
    <property type="protein sequence ID" value="MBE9216999.1"/>
    <property type="molecule type" value="Genomic_DNA"/>
</dbReference>
<sequence length="169" mass="18129">PKLVLSEANVSKIQNSLDPLRLVAGVGDPMQVAVAGMAIAASRHGGVMLAGGTQMLAVFALASAIAQFYNLSWQPEEVVIGTTRWVAEDSTCHTTELAQQIGRKSIITPSLLATGLCFDDSRYVQLQAYEQGFVKEGMGAGGACIAAYLIGNWQQHQFIEAIEAQLERY</sequence>
<reference evidence="1" key="1">
    <citation type="submission" date="2020-10" db="EMBL/GenBank/DDBJ databases">
        <authorList>
            <person name="Castelo-Branco R."/>
            <person name="Eusebio N."/>
            <person name="Adriana R."/>
            <person name="Vieira A."/>
            <person name="Brugerolle De Fraissinette N."/>
            <person name="Rezende De Castro R."/>
            <person name="Schneider M.P."/>
            <person name="Vasconcelos V."/>
            <person name="Leao P.N."/>
        </authorList>
    </citation>
    <scope>NUCLEOTIDE SEQUENCE</scope>
    <source>
        <strain evidence="1">LEGE 06105</strain>
    </source>
</reference>
<dbReference type="Proteomes" id="UP000620559">
    <property type="component" value="Unassembled WGS sequence"/>
</dbReference>
<protein>
    <submittedName>
        <fullName evidence="1">TIGR00303 family protein</fullName>
    </submittedName>
</protein>
<organism evidence="1 2">
    <name type="scientific">Plectonema cf. radiosum LEGE 06105</name>
    <dbReference type="NCBI Taxonomy" id="945769"/>
    <lineage>
        <taxon>Bacteria</taxon>
        <taxon>Bacillati</taxon>
        <taxon>Cyanobacteriota</taxon>
        <taxon>Cyanophyceae</taxon>
        <taxon>Oscillatoriophycideae</taxon>
        <taxon>Oscillatoriales</taxon>
        <taxon>Microcoleaceae</taxon>
        <taxon>Plectonema</taxon>
    </lineage>
</organism>
<dbReference type="InterPro" id="IPR036087">
    <property type="entry name" value="Nict_dMeBzImd_PRibTrfase_sf"/>
</dbReference>
<dbReference type="PANTHER" id="PTHR38811">
    <property type="match status" value="1"/>
</dbReference>